<dbReference type="AlphaFoldDB" id="X1H4I1"/>
<proteinExistence type="predicted"/>
<name>X1H4I1_9ZZZZ</name>
<comment type="caution">
    <text evidence="1">The sequence shown here is derived from an EMBL/GenBank/DDBJ whole genome shotgun (WGS) entry which is preliminary data.</text>
</comment>
<dbReference type="InterPro" id="IPR036390">
    <property type="entry name" value="WH_DNA-bd_sf"/>
</dbReference>
<sequence length="346" mass="41391">MGKKENYDHIILWMTYNNNYLKWSDFLNDKAPIFINQSALSKNMNILLKKDLVKKDDKKEYRITRTGKAEYAKILRFYDLDRQSILNEESKRIEEITKRTIRFFERYNIEEDDIKFRFLNNVLTLPFEKLKGSLDSEEDFNEILLFLSVNHPNQYPEYISPEAFSMKYGIDKLDLEFNIRKIIEKNVYSTKFFKLEVDDDKVYYFQANEKIEKVLSAITEDHITKFTYLNKLYEKTPNGTPQLTLESTIDAILLEICDHLFDARLKESLGIFLPDYIKYLAYKMETQKKLEEITDKLEGTIWRDFQYYSAANEPPKTYDENQENYYISPQIFEILDDYYIIPSTSA</sequence>
<feature type="non-terminal residue" evidence="1">
    <location>
        <position position="346"/>
    </location>
</feature>
<protein>
    <submittedName>
        <fullName evidence="1">Uncharacterized protein</fullName>
    </submittedName>
</protein>
<accession>X1H4I1</accession>
<gene>
    <name evidence="1" type="ORF">S03H2_16368</name>
</gene>
<dbReference type="SUPFAM" id="SSF46785">
    <property type="entry name" value="Winged helix' DNA-binding domain"/>
    <property type="match status" value="1"/>
</dbReference>
<dbReference type="EMBL" id="BARU01008358">
    <property type="protein sequence ID" value="GAH40203.1"/>
    <property type="molecule type" value="Genomic_DNA"/>
</dbReference>
<evidence type="ECO:0000313" key="1">
    <source>
        <dbReference type="EMBL" id="GAH40203.1"/>
    </source>
</evidence>
<reference evidence="1" key="1">
    <citation type="journal article" date="2014" name="Front. Microbiol.">
        <title>High frequency of phylogenetically diverse reductive dehalogenase-homologous genes in deep subseafloor sedimentary metagenomes.</title>
        <authorList>
            <person name="Kawai M."/>
            <person name="Futagami T."/>
            <person name="Toyoda A."/>
            <person name="Takaki Y."/>
            <person name="Nishi S."/>
            <person name="Hori S."/>
            <person name="Arai W."/>
            <person name="Tsubouchi T."/>
            <person name="Morono Y."/>
            <person name="Uchiyama I."/>
            <person name="Ito T."/>
            <person name="Fujiyama A."/>
            <person name="Inagaki F."/>
            <person name="Takami H."/>
        </authorList>
    </citation>
    <scope>NUCLEOTIDE SEQUENCE</scope>
    <source>
        <strain evidence="1">Expedition CK06-06</strain>
    </source>
</reference>
<organism evidence="1">
    <name type="scientific">marine sediment metagenome</name>
    <dbReference type="NCBI Taxonomy" id="412755"/>
    <lineage>
        <taxon>unclassified sequences</taxon>
        <taxon>metagenomes</taxon>
        <taxon>ecological metagenomes</taxon>
    </lineage>
</organism>